<keyword evidence="3" id="KW-1185">Reference proteome</keyword>
<protein>
    <submittedName>
        <fullName evidence="2">Acetyltransferase (GNAT) family protein</fullName>
    </submittedName>
</protein>
<dbReference type="InterPro" id="IPR016181">
    <property type="entry name" value="Acyl_CoA_acyltransferase"/>
</dbReference>
<evidence type="ECO:0000313" key="2">
    <source>
        <dbReference type="EMBL" id="CAD2074105.1"/>
    </source>
</evidence>
<accession>A0A6V7RB53</accession>
<organism evidence="2 3">
    <name type="scientific">Jeotgalicoccus meleagridis</name>
    <dbReference type="NCBI Taxonomy" id="2759181"/>
    <lineage>
        <taxon>Bacteria</taxon>
        <taxon>Bacillati</taxon>
        <taxon>Bacillota</taxon>
        <taxon>Bacilli</taxon>
        <taxon>Bacillales</taxon>
        <taxon>Staphylococcaceae</taxon>
        <taxon>Jeotgalicoccus</taxon>
    </lineage>
</organism>
<dbReference type="Proteomes" id="UP000589351">
    <property type="component" value="Unassembled WGS sequence"/>
</dbReference>
<dbReference type="CDD" id="cd04301">
    <property type="entry name" value="NAT_SF"/>
    <property type="match status" value="1"/>
</dbReference>
<dbReference type="PROSITE" id="PS51186">
    <property type="entry name" value="GNAT"/>
    <property type="match status" value="1"/>
</dbReference>
<dbReference type="Pfam" id="PF00583">
    <property type="entry name" value="Acetyltransf_1"/>
    <property type="match status" value="1"/>
</dbReference>
<feature type="domain" description="N-acetyltransferase" evidence="1">
    <location>
        <begin position="2"/>
        <end position="149"/>
    </location>
</feature>
<dbReference type="RefSeq" id="WP_185125165.1">
    <property type="nucleotide sequence ID" value="NZ_CAJEWD010000004.1"/>
</dbReference>
<dbReference type="EMBL" id="CAJEWD010000004">
    <property type="protein sequence ID" value="CAD2074105.1"/>
    <property type="molecule type" value="Genomic_DNA"/>
</dbReference>
<dbReference type="AlphaFoldDB" id="A0A6V7RB53"/>
<dbReference type="Gene3D" id="3.40.630.30">
    <property type="match status" value="1"/>
</dbReference>
<reference evidence="2 3" key="1">
    <citation type="submission" date="2020-07" db="EMBL/GenBank/DDBJ databases">
        <authorList>
            <person name="Criscuolo A."/>
        </authorList>
    </citation>
    <scope>NUCLEOTIDE SEQUENCE [LARGE SCALE GENOMIC DNA]</scope>
    <source>
        <strain evidence="2">CIP111649</strain>
    </source>
</reference>
<sequence length="149" mass="17608">MVEFKEITEDNFEKVLKLKISEEQDKNRFVAPNVRSLADAYLYRNAGDVFPFAVEDDGEVVGFILLDEDVEEKEYMIWRMMVDERFQGRGYGKDIVKKVIEQFEADERFDVLIADYVVGNEPMKKLLESLGFKEKEFDESINEYVMEYK</sequence>
<name>A0A6V7RB53_9STAP</name>
<keyword evidence="2" id="KW-0808">Transferase</keyword>
<gene>
    <name evidence="2" type="ORF">JEODO184_00625</name>
</gene>
<comment type="caution">
    <text evidence="2">The sequence shown here is derived from an EMBL/GenBank/DDBJ whole genome shotgun (WGS) entry which is preliminary data.</text>
</comment>
<proteinExistence type="predicted"/>
<dbReference type="GO" id="GO:0016747">
    <property type="term" value="F:acyltransferase activity, transferring groups other than amino-acyl groups"/>
    <property type="evidence" value="ECO:0007669"/>
    <property type="project" value="InterPro"/>
</dbReference>
<dbReference type="InterPro" id="IPR000182">
    <property type="entry name" value="GNAT_dom"/>
</dbReference>
<evidence type="ECO:0000313" key="3">
    <source>
        <dbReference type="Proteomes" id="UP000589351"/>
    </source>
</evidence>
<dbReference type="SUPFAM" id="SSF55729">
    <property type="entry name" value="Acyl-CoA N-acyltransferases (Nat)"/>
    <property type="match status" value="1"/>
</dbReference>
<evidence type="ECO:0000259" key="1">
    <source>
        <dbReference type="PROSITE" id="PS51186"/>
    </source>
</evidence>